<evidence type="ECO:0000256" key="2">
    <source>
        <dbReference type="ARBA" id="ARBA00001911"/>
    </source>
</evidence>
<evidence type="ECO:0000256" key="3">
    <source>
        <dbReference type="ARBA" id="ARBA00008178"/>
    </source>
</evidence>
<dbReference type="Gene3D" id="3.40.50.720">
    <property type="entry name" value="NAD(P)-binding Rossmann-like Domain"/>
    <property type="match status" value="1"/>
</dbReference>
<evidence type="ECO:0000256" key="4">
    <source>
        <dbReference type="ARBA" id="ARBA00011990"/>
    </source>
</evidence>
<dbReference type="Pfam" id="PF16363">
    <property type="entry name" value="GDP_Man_Dehyd"/>
    <property type="match status" value="1"/>
</dbReference>
<dbReference type="InterPro" id="IPR005888">
    <property type="entry name" value="dTDP_Gluc_deHydtase"/>
</dbReference>
<dbReference type="Proteomes" id="UP000597617">
    <property type="component" value="Unassembled WGS sequence"/>
</dbReference>
<dbReference type="GO" id="GO:0008460">
    <property type="term" value="F:dTDP-glucose 4,6-dehydratase activity"/>
    <property type="evidence" value="ECO:0007669"/>
    <property type="project" value="UniProtKB-EC"/>
</dbReference>
<evidence type="ECO:0000313" key="10">
    <source>
        <dbReference type="Proteomes" id="UP000597617"/>
    </source>
</evidence>
<evidence type="ECO:0000256" key="5">
    <source>
        <dbReference type="ARBA" id="ARBA00023027"/>
    </source>
</evidence>
<dbReference type="Gene3D" id="3.90.25.10">
    <property type="entry name" value="UDP-galactose 4-epimerase, domain 1"/>
    <property type="match status" value="1"/>
</dbReference>
<reference evidence="9 10" key="1">
    <citation type="submission" date="2020-11" db="EMBL/GenBank/DDBJ databases">
        <authorList>
            <person name="Kim M.K."/>
        </authorList>
    </citation>
    <scope>NUCLEOTIDE SEQUENCE [LARGE SCALE GENOMIC DNA]</scope>
    <source>
        <strain evidence="9 10">BT683</strain>
    </source>
</reference>
<keyword evidence="10" id="KW-1185">Reference proteome</keyword>
<evidence type="ECO:0000259" key="8">
    <source>
        <dbReference type="Pfam" id="PF16363"/>
    </source>
</evidence>
<comment type="catalytic activity">
    <reaction evidence="1 7">
        <text>dTDP-alpha-D-glucose = dTDP-4-dehydro-6-deoxy-alpha-D-glucose + H2O</text>
        <dbReference type="Rhea" id="RHEA:17221"/>
        <dbReference type="ChEBI" id="CHEBI:15377"/>
        <dbReference type="ChEBI" id="CHEBI:57477"/>
        <dbReference type="ChEBI" id="CHEBI:57649"/>
        <dbReference type="EC" id="4.2.1.46"/>
    </reaction>
</comment>
<sequence>MKILITGGAGFIGSHVVRLFVTKYPAYQILNLDALTYAGNLENLRDIENAPNYRFIKGDISDQSFIDQLFANEEPDAVIHLAAESHVDRSITDPMAFVKTNVIGTVNLLNAARNLWQPGGYEGHVFYHVSTDEVYGSLDFGPEMFTEETSYDPRSPYSASKASSDHFVRAWHHTYGLPIKLSNCSNNYGPNHFPEKLIPLAIHRLRTGQPVPVYGKGENVRDWLFVKDHATAIDAVFHKGKNGDTYNIGGVNEWQNLKLIELLCDVVDEKTGQAQGTSRKLIKFVTDRAGHDMRYAIDSSKIMNELGWKPSVTFEQGLAHTVDWYLENEEWLNHVTSGAYQDYNQKQYAGR</sequence>
<dbReference type="EMBL" id="JADQDQ010000001">
    <property type="protein sequence ID" value="MBF9235826.1"/>
    <property type="molecule type" value="Genomic_DNA"/>
</dbReference>
<organism evidence="9 10">
    <name type="scientific">Hymenobacter jeongseonensis</name>
    <dbReference type="NCBI Taxonomy" id="2791027"/>
    <lineage>
        <taxon>Bacteria</taxon>
        <taxon>Pseudomonadati</taxon>
        <taxon>Bacteroidota</taxon>
        <taxon>Cytophagia</taxon>
        <taxon>Cytophagales</taxon>
        <taxon>Hymenobacteraceae</taxon>
        <taxon>Hymenobacter</taxon>
    </lineage>
</organism>
<name>A0ABS0IBU7_9BACT</name>
<evidence type="ECO:0000256" key="6">
    <source>
        <dbReference type="ARBA" id="ARBA00023239"/>
    </source>
</evidence>
<dbReference type="CDD" id="cd05246">
    <property type="entry name" value="dTDP_GD_SDR_e"/>
    <property type="match status" value="1"/>
</dbReference>
<dbReference type="EC" id="4.2.1.46" evidence="4 7"/>
<comment type="cofactor">
    <cofactor evidence="2 7">
        <name>NAD(+)</name>
        <dbReference type="ChEBI" id="CHEBI:57540"/>
    </cofactor>
</comment>
<evidence type="ECO:0000313" key="9">
    <source>
        <dbReference type="EMBL" id="MBF9235826.1"/>
    </source>
</evidence>
<comment type="caution">
    <text evidence="9">The sequence shown here is derived from an EMBL/GenBank/DDBJ whole genome shotgun (WGS) entry which is preliminary data.</text>
</comment>
<dbReference type="RefSeq" id="WP_196280227.1">
    <property type="nucleotide sequence ID" value="NZ_JADQDQ010000001.1"/>
</dbReference>
<accession>A0ABS0IBU7</accession>
<evidence type="ECO:0000256" key="1">
    <source>
        <dbReference type="ARBA" id="ARBA00001539"/>
    </source>
</evidence>
<keyword evidence="5" id="KW-0520">NAD</keyword>
<gene>
    <name evidence="9" type="primary">rfbB</name>
    <name evidence="9" type="ORF">I2I05_00310</name>
</gene>
<comment type="similarity">
    <text evidence="3 7">Belongs to the NAD(P)-dependent epimerase/dehydratase family. dTDP-glucose dehydratase subfamily.</text>
</comment>
<protein>
    <recommendedName>
        <fullName evidence="4 7">dTDP-glucose 4,6-dehydratase</fullName>
        <ecNumber evidence="4 7">4.2.1.46</ecNumber>
    </recommendedName>
</protein>
<dbReference type="InterPro" id="IPR016040">
    <property type="entry name" value="NAD(P)-bd_dom"/>
</dbReference>
<proteinExistence type="inferred from homology"/>
<dbReference type="SUPFAM" id="SSF51735">
    <property type="entry name" value="NAD(P)-binding Rossmann-fold domains"/>
    <property type="match status" value="1"/>
</dbReference>
<keyword evidence="6 7" id="KW-0456">Lyase</keyword>
<feature type="domain" description="NAD(P)-binding" evidence="8">
    <location>
        <begin position="4"/>
        <end position="320"/>
    </location>
</feature>
<dbReference type="PANTHER" id="PTHR43000">
    <property type="entry name" value="DTDP-D-GLUCOSE 4,6-DEHYDRATASE-RELATED"/>
    <property type="match status" value="1"/>
</dbReference>
<dbReference type="InterPro" id="IPR036291">
    <property type="entry name" value="NAD(P)-bd_dom_sf"/>
</dbReference>
<evidence type="ECO:0000256" key="7">
    <source>
        <dbReference type="RuleBase" id="RU004473"/>
    </source>
</evidence>
<dbReference type="NCBIfam" id="TIGR01181">
    <property type="entry name" value="dTDP_gluc_dehyt"/>
    <property type="match status" value="1"/>
</dbReference>